<dbReference type="InterPro" id="IPR021446">
    <property type="entry name" value="DUF3096"/>
</dbReference>
<evidence type="ECO:0000313" key="2">
    <source>
        <dbReference type="EMBL" id="SEH07422.1"/>
    </source>
</evidence>
<dbReference type="EMBL" id="FMSV02000530">
    <property type="protein sequence ID" value="SEH07422.1"/>
    <property type="molecule type" value="Genomic_DNA"/>
</dbReference>
<reference evidence="2 3" key="1">
    <citation type="submission" date="2016-10" db="EMBL/GenBank/DDBJ databases">
        <authorList>
            <person name="de Groot N.N."/>
        </authorList>
    </citation>
    <scope>NUCLEOTIDE SEQUENCE [LARGE SCALE GENOMIC DNA]</scope>
    <source>
        <strain evidence="2">MBHS1</strain>
    </source>
</reference>
<sequence length="48" mass="5287">MSQNLFYLLSLLAGFAILIQPRLLNYIIAFYLIITGALGLMSAAGIHF</sequence>
<evidence type="ECO:0000256" key="1">
    <source>
        <dbReference type="SAM" id="Phobius"/>
    </source>
</evidence>
<dbReference type="AlphaFoldDB" id="A0A1H6FBF4"/>
<accession>A0A1H6FBF4</accession>
<feature type="transmembrane region" description="Helical" evidence="1">
    <location>
        <begin position="26"/>
        <end position="46"/>
    </location>
</feature>
<gene>
    <name evidence="2" type="ORF">MBHS_03297</name>
</gene>
<evidence type="ECO:0008006" key="4">
    <source>
        <dbReference type="Google" id="ProtNLM"/>
    </source>
</evidence>
<name>A0A1H6FBF4_9GAMM</name>
<organism evidence="2 3">
    <name type="scientific">Candidatus Venteria ishoeyi</name>
    <dbReference type="NCBI Taxonomy" id="1899563"/>
    <lineage>
        <taxon>Bacteria</taxon>
        <taxon>Pseudomonadati</taxon>
        <taxon>Pseudomonadota</taxon>
        <taxon>Gammaproteobacteria</taxon>
        <taxon>Thiotrichales</taxon>
        <taxon>Thiotrichaceae</taxon>
        <taxon>Venteria</taxon>
    </lineage>
</organism>
<keyword evidence="1" id="KW-0472">Membrane</keyword>
<keyword evidence="1" id="KW-0812">Transmembrane</keyword>
<keyword evidence="3" id="KW-1185">Reference proteome</keyword>
<proteinExistence type="predicted"/>
<protein>
    <recommendedName>
        <fullName evidence="4">DUF3096 domain-containing protein</fullName>
    </recommendedName>
</protein>
<dbReference type="Proteomes" id="UP000236724">
    <property type="component" value="Unassembled WGS sequence"/>
</dbReference>
<dbReference type="RefSeq" id="WP_103921074.1">
    <property type="nucleotide sequence ID" value="NZ_FMSV02000530.1"/>
</dbReference>
<dbReference type="Pfam" id="PF11295">
    <property type="entry name" value="DUF3096"/>
    <property type="match status" value="1"/>
</dbReference>
<dbReference type="OrthoDB" id="5472305at2"/>
<keyword evidence="1" id="KW-1133">Transmembrane helix</keyword>
<evidence type="ECO:0000313" key="3">
    <source>
        <dbReference type="Proteomes" id="UP000236724"/>
    </source>
</evidence>